<name>A0A314ZXU3_9EURY</name>
<gene>
    <name evidence="1" type="ORF">B0H22_1101</name>
</gene>
<dbReference type="Proteomes" id="UP000251060">
    <property type="component" value="Unassembled WGS sequence"/>
</dbReference>
<reference evidence="1 2" key="1">
    <citation type="submission" date="2018-02" db="EMBL/GenBank/DDBJ databases">
        <title>Subsurface microbial communities from deep shales in Ohio and West Virginia, USA.</title>
        <authorList>
            <person name="Wrighton K."/>
        </authorList>
    </citation>
    <scope>NUCLEOTIDE SEQUENCE [LARGE SCALE GENOMIC DNA]</scope>
    <source>
        <strain evidence="1 2">DSM 10369</strain>
    </source>
</reference>
<protein>
    <submittedName>
        <fullName evidence="1">Uncharacterized protein</fullName>
    </submittedName>
</protein>
<comment type="caution">
    <text evidence="1">The sequence shown here is derived from an EMBL/GenBank/DDBJ whole genome shotgun (WGS) entry which is preliminary data.</text>
</comment>
<dbReference type="EMBL" id="PVBU01000010">
    <property type="protein sequence ID" value="PQV42028.1"/>
    <property type="molecule type" value="Genomic_DNA"/>
</dbReference>
<evidence type="ECO:0000313" key="2">
    <source>
        <dbReference type="Proteomes" id="UP000251060"/>
    </source>
</evidence>
<proteinExistence type="predicted"/>
<feature type="non-terminal residue" evidence="1">
    <location>
        <position position="1"/>
    </location>
</feature>
<sequence length="33" mass="3916">TTKRKKINIEIRIEPKKRDIQLIKNKTVKVGIL</sequence>
<accession>A0A314ZXU3</accession>
<evidence type="ECO:0000313" key="1">
    <source>
        <dbReference type="EMBL" id="PQV42028.1"/>
    </source>
</evidence>
<organism evidence="1 2">
    <name type="scientific">Methanohalophilus euhalobius</name>
    <dbReference type="NCBI Taxonomy" id="51203"/>
    <lineage>
        <taxon>Archaea</taxon>
        <taxon>Methanobacteriati</taxon>
        <taxon>Methanobacteriota</taxon>
        <taxon>Stenosarchaea group</taxon>
        <taxon>Methanomicrobia</taxon>
        <taxon>Methanosarcinales</taxon>
        <taxon>Methanosarcinaceae</taxon>
        <taxon>Methanohalophilus</taxon>
    </lineage>
</organism>
<dbReference type="AlphaFoldDB" id="A0A314ZXU3"/>